<evidence type="ECO:0000313" key="7">
    <source>
        <dbReference type="Proteomes" id="UP000215914"/>
    </source>
</evidence>
<dbReference type="OrthoDB" id="10266662at2759"/>
<proteinExistence type="inferred from homology"/>
<feature type="region of interest" description="Disordered" evidence="4">
    <location>
        <begin position="23"/>
        <end position="44"/>
    </location>
</feature>
<accession>A0A251SKM1</accession>
<reference evidence="6" key="2">
    <citation type="submission" date="2017-02" db="EMBL/GenBank/DDBJ databases">
        <title>Sunflower complete genome.</title>
        <authorList>
            <person name="Langlade N."/>
            <person name="Munos S."/>
        </authorList>
    </citation>
    <scope>NUCLEOTIDE SEQUENCE [LARGE SCALE GENOMIC DNA]</scope>
    <source>
        <tissue evidence="6">Leaves</tissue>
    </source>
</reference>
<evidence type="ECO:0000256" key="2">
    <source>
        <dbReference type="ARBA" id="ARBA00005907"/>
    </source>
</evidence>
<dbReference type="OMA" id="QMFFPIP"/>
<name>A0A251SKM1_HELAN</name>
<dbReference type="EMBL" id="CM007903">
    <property type="protein sequence ID" value="OTF99377.1"/>
    <property type="molecule type" value="Genomic_DNA"/>
</dbReference>
<dbReference type="GO" id="GO:0030691">
    <property type="term" value="C:Noc2p-Noc3p complex"/>
    <property type="evidence" value="ECO:0000318"/>
    <property type="project" value="GO_Central"/>
</dbReference>
<reference evidence="5" key="3">
    <citation type="submission" date="2020-06" db="EMBL/GenBank/DDBJ databases">
        <title>Helianthus annuus Genome sequencing and assembly Release 2.</title>
        <authorList>
            <person name="Gouzy J."/>
            <person name="Langlade N."/>
            <person name="Munos S."/>
        </authorList>
    </citation>
    <scope>NUCLEOTIDE SEQUENCE</scope>
    <source>
        <tissue evidence="5">Leaves</tissue>
    </source>
</reference>
<dbReference type="PANTHER" id="PTHR12687">
    <property type="entry name" value="NUCLEOLAR COMPLEX 2 AND RAD4-RELATED"/>
    <property type="match status" value="1"/>
</dbReference>
<keyword evidence="7" id="KW-1185">Reference proteome</keyword>
<comment type="similarity">
    <text evidence="2">Belongs to the NOC2 family.</text>
</comment>
<evidence type="ECO:0000313" key="5">
    <source>
        <dbReference type="EMBL" id="KAF5776927.1"/>
    </source>
</evidence>
<dbReference type="Pfam" id="PF03715">
    <property type="entry name" value="Noc2"/>
    <property type="match status" value="1"/>
</dbReference>
<evidence type="ECO:0000256" key="4">
    <source>
        <dbReference type="SAM" id="MobiDB-lite"/>
    </source>
</evidence>
<protein>
    <submittedName>
        <fullName evidence="5 6">Nucleolar complex protein</fullName>
    </submittedName>
</protein>
<dbReference type="PANTHER" id="PTHR12687:SF8">
    <property type="entry name" value="PROTEIN REBELOTE"/>
    <property type="match status" value="1"/>
</dbReference>
<organism evidence="6 7">
    <name type="scientific">Helianthus annuus</name>
    <name type="common">Common sunflower</name>
    <dbReference type="NCBI Taxonomy" id="4232"/>
    <lineage>
        <taxon>Eukaryota</taxon>
        <taxon>Viridiplantae</taxon>
        <taxon>Streptophyta</taxon>
        <taxon>Embryophyta</taxon>
        <taxon>Tracheophyta</taxon>
        <taxon>Spermatophyta</taxon>
        <taxon>Magnoliopsida</taxon>
        <taxon>eudicotyledons</taxon>
        <taxon>Gunneridae</taxon>
        <taxon>Pentapetalae</taxon>
        <taxon>asterids</taxon>
        <taxon>campanulids</taxon>
        <taxon>Asterales</taxon>
        <taxon>Asteraceae</taxon>
        <taxon>Asteroideae</taxon>
        <taxon>Heliantheae alliance</taxon>
        <taxon>Heliantheae</taxon>
        <taxon>Helianthus</taxon>
    </lineage>
</organism>
<dbReference type="GO" id="GO:0030690">
    <property type="term" value="C:Noc1p-Noc2p complex"/>
    <property type="evidence" value="ECO:0000318"/>
    <property type="project" value="GO_Central"/>
</dbReference>
<feature type="region of interest" description="Disordered" evidence="4">
    <location>
        <begin position="656"/>
        <end position="696"/>
    </location>
</feature>
<evidence type="ECO:0000313" key="6">
    <source>
        <dbReference type="EMBL" id="OTF99377.1"/>
    </source>
</evidence>
<gene>
    <name evidence="6" type="ORF">HannXRQ_Chr14g0455921</name>
    <name evidence="5" type="ORF">HanXRQr2_Chr12g0529711</name>
</gene>
<feature type="compositionally biased region" description="Basic residues" evidence="4">
    <location>
        <begin position="687"/>
        <end position="696"/>
    </location>
</feature>
<dbReference type="InParanoid" id="A0A251SKM1"/>
<dbReference type="InterPro" id="IPR005343">
    <property type="entry name" value="Noc2"/>
</dbReference>
<dbReference type="GO" id="GO:0005730">
    <property type="term" value="C:nucleolus"/>
    <property type="evidence" value="ECO:0000318"/>
    <property type="project" value="GO_Central"/>
</dbReference>
<evidence type="ECO:0000256" key="1">
    <source>
        <dbReference type="ARBA" id="ARBA00004123"/>
    </source>
</evidence>
<sequence length="696" mass="79450">MGKLGKKARKFAKKNLPSVLKQRRKNKIVFKKRPSKKDKNDGAVKEVVKAAELSNGRNSDKEVTVTTSFDALFSEDDDTMVLYDSDSDGYLSEDPSCGDLVGNDDDVTLEDAEHKRTLSVNNQKVYEELAAQKKLLDKLKKKDKKFVKFLESYNKGEISENQEMYSDEDDDHMELDDTTTTKYKVLTSSVIGKWSKLVTEGHNEPALINLINAYRAACHFGPEETGPTIQDSETFCNVYTFMLSEADNIFRVLLKIPINCKKETLLELKNTSRWKKVQPMIKSYFRSTLFLLKQVTDSEILAFSITRLRASIVFFAAFPSLLNRLIQIIVPLWATGGGTLSVSSSLILQDVVSVCGSNHFDACFIKTYKAYISRCRNIETVDTKHIEFLRDSFINLCSLDLEKSSNKALVSIQQLTNILKHARQQENKEAIKKIYSWQYVQCIDIWVLFISANVNECDVQSLLYAMIQLINGVACLFPGPKYFPLRIRCVQWLNKLSSSCGVFIPVASLILDMVEYKVNKEGGKSRKRVKLASDLKLPKFWLKSQNFVEQCVNSAIELLVVHFFQWSYHISFPELAVIPLIRLKKFYERSTAESLKRVVKRLMDMVEQNVEFAQKKRDDVAFSPKDHESVDQFLQFEKGTLNTPFTQYYKSVIEKSASKTSTSPKEPEKVKRKKTQNAGGDVDANIKGKKRRVVET</sequence>
<dbReference type="GO" id="GO:0042273">
    <property type="term" value="P:ribosomal large subunit biogenesis"/>
    <property type="evidence" value="ECO:0000318"/>
    <property type="project" value="GO_Central"/>
</dbReference>
<dbReference type="STRING" id="4232.A0A251SKM1"/>
<dbReference type="AlphaFoldDB" id="A0A251SKM1"/>
<keyword evidence="3" id="KW-0539">Nucleus</keyword>
<dbReference type="Gramene" id="mRNA:HanXRQr2_Chr12g0529711">
    <property type="protein sequence ID" value="mRNA:HanXRQr2_Chr12g0529711"/>
    <property type="gene ID" value="HanXRQr2_Chr12g0529711"/>
</dbReference>
<dbReference type="GO" id="GO:0005654">
    <property type="term" value="C:nucleoplasm"/>
    <property type="evidence" value="ECO:0000318"/>
    <property type="project" value="GO_Central"/>
</dbReference>
<dbReference type="EMBL" id="MNCJ02000327">
    <property type="protein sequence ID" value="KAF5776927.1"/>
    <property type="molecule type" value="Genomic_DNA"/>
</dbReference>
<evidence type="ECO:0000256" key="3">
    <source>
        <dbReference type="ARBA" id="ARBA00023242"/>
    </source>
</evidence>
<reference evidence="5 7" key="1">
    <citation type="journal article" date="2017" name="Nature">
        <title>The sunflower genome provides insights into oil metabolism, flowering and Asterid evolution.</title>
        <authorList>
            <person name="Badouin H."/>
            <person name="Gouzy J."/>
            <person name="Grassa C.J."/>
            <person name="Murat F."/>
            <person name="Staton S.E."/>
            <person name="Cottret L."/>
            <person name="Lelandais-Briere C."/>
            <person name="Owens G.L."/>
            <person name="Carrere S."/>
            <person name="Mayjonade B."/>
            <person name="Legrand L."/>
            <person name="Gill N."/>
            <person name="Kane N.C."/>
            <person name="Bowers J.E."/>
            <person name="Hubner S."/>
            <person name="Bellec A."/>
            <person name="Berard A."/>
            <person name="Berges H."/>
            <person name="Blanchet N."/>
            <person name="Boniface M.C."/>
            <person name="Brunel D."/>
            <person name="Catrice O."/>
            <person name="Chaidir N."/>
            <person name="Claudel C."/>
            <person name="Donnadieu C."/>
            <person name="Faraut T."/>
            <person name="Fievet G."/>
            <person name="Helmstetter N."/>
            <person name="King M."/>
            <person name="Knapp S.J."/>
            <person name="Lai Z."/>
            <person name="Le Paslier M.C."/>
            <person name="Lippi Y."/>
            <person name="Lorenzon L."/>
            <person name="Mandel J.R."/>
            <person name="Marage G."/>
            <person name="Marchand G."/>
            <person name="Marquand E."/>
            <person name="Bret-Mestries E."/>
            <person name="Morien E."/>
            <person name="Nambeesan S."/>
            <person name="Nguyen T."/>
            <person name="Pegot-Espagnet P."/>
            <person name="Pouilly N."/>
            <person name="Raftis F."/>
            <person name="Sallet E."/>
            <person name="Schiex T."/>
            <person name="Thomas J."/>
            <person name="Vandecasteele C."/>
            <person name="Vares D."/>
            <person name="Vear F."/>
            <person name="Vautrin S."/>
            <person name="Crespi M."/>
            <person name="Mangin B."/>
            <person name="Burke J.M."/>
            <person name="Salse J."/>
            <person name="Munos S."/>
            <person name="Vincourt P."/>
            <person name="Rieseberg L.H."/>
            <person name="Langlade N.B."/>
        </authorList>
    </citation>
    <scope>NUCLEOTIDE SEQUENCE [LARGE SCALE GENOMIC DNA]</scope>
    <source>
        <strain evidence="7">cv. SF193</strain>
        <tissue evidence="5">Leaves</tissue>
    </source>
</reference>
<feature type="compositionally biased region" description="Basic residues" evidence="4">
    <location>
        <begin position="23"/>
        <end position="36"/>
    </location>
</feature>
<dbReference type="FunCoup" id="A0A251SKM1">
    <property type="interactions" value="2648"/>
</dbReference>
<dbReference type="Proteomes" id="UP000215914">
    <property type="component" value="Chromosome 14"/>
</dbReference>
<comment type="subcellular location">
    <subcellularLocation>
        <location evidence="1">Nucleus</location>
    </subcellularLocation>
</comment>